<evidence type="ECO:0000313" key="1">
    <source>
        <dbReference type="EMBL" id="DAE02839.1"/>
    </source>
</evidence>
<dbReference type="Gene3D" id="4.10.410.40">
    <property type="match status" value="1"/>
</dbReference>
<protein>
    <submittedName>
        <fullName evidence="1">Tail tube protein</fullName>
    </submittedName>
</protein>
<accession>A0A8S5P6R2</accession>
<proteinExistence type="predicted"/>
<dbReference type="EMBL" id="BK015354">
    <property type="protein sequence ID" value="DAE02839.1"/>
    <property type="molecule type" value="Genomic_DNA"/>
</dbReference>
<sequence>MAISLSTAGIQFGYAIETAAGTKPTAFTRIKRAMSLPALNPTPENIDVTPLDATEWKEYINGLKDTGGALAIKFSLNNDFKTAWAKFVDDYKTAKAAGKAAWCEFYIPEMTDAFFFTCEPAPLGFGGAEVSSHLEIEAYVTPTGDIGWDTAAEPTDSNT</sequence>
<organism evidence="1">
    <name type="scientific">Siphoviridae sp. ctrvp54</name>
    <dbReference type="NCBI Taxonomy" id="2825690"/>
    <lineage>
        <taxon>Viruses</taxon>
        <taxon>Duplodnaviria</taxon>
        <taxon>Heunggongvirae</taxon>
        <taxon>Uroviricota</taxon>
        <taxon>Caudoviricetes</taxon>
    </lineage>
</organism>
<reference evidence="1" key="1">
    <citation type="journal article" date="2021" name="Proc. Natl. Acad. Sci. U.S.A.">
        <title>A Catalog of Tens of Thousands of Viruses from Human Metagenomes Reveals Hidden Associations with Chronic Diseases.</title>
        <authorList>
            <person name="Tisza M.J."/>
            <person name="Buck C.B."/>
        </authorList>
    </citation>
    <scope>NUCLEOTIDE SEQUENCE</scope>
    <source>
        <strain evidence="1">Ctrvp54</strain>
    </source>
</reference>
<name>A0A8S5P6R2_9CAUD</name>